<dbReference type="EMBL" id="SMSE01000004">
    <property type="protein sequence ID" value="TDG11880.1"/>
    <property type="molecule type" value="Genomic_DNA"/>
</dbReference>
<evidence type="ECO:0000313" key="9">
    <source>
        <dbReference type="EMBL" id="TDG11880.1"/>
    </source>
</evidence>
<dbReference type="GO" id="GO:0030288">
    <property type="term" value="C:outer membrane-bounded periplasmic space"/>
    <property type="evidence" value="ECO:0007669"/>
    <property type="project" value="TreeGrafter"/>
</dbReference>
<dbReference type="PANTHER" id="PTHR30097:SF15">
    <property type="entry name" value="CATION EFFLUX SYSTEM PROTEIN CUSB"/>
    <property type="match status" value="1"/>
</dbReference>
<evidence type="ECO:0000256" key="3">
    <source>
        <dbReference type="SAM" id="Phobius"/>
    </source>
</evidence>
<keyword evidence="2" id="KW-0813">Transport</keyword>
<dbReference type="Gene3D" id="6.10.140.730">
    <property type="match status" value="1"/>
</dbReference>
<dbReference type="PANTHER" id="PTHR30097">
    <property type="entry name" value="CATION EFFLUX SYSTEM PROTEIN CUSB"/>
    <property type="match status" value="1"/>
</dbReference>
<dbReference type="Pfam" id="PF25975">
    <property type="entry name" value="CzcB_C"/>
    <property type="match status" value="1"/>
</dbReference>
<dbReference type="InterPro" id="IPR058792">
    <property type="entry name" value="Beta-barrel_RND_2"/>
</dbReference>
<dbReference type="SUPFAM" id="SSF111369">
    <property type="entry name" value="HlyD-like secretion proteins"/>
    <property type="match status" value="1"/>
</dbReference>
<feature type="domain" description="CusB-like three alpha-helical bundle" evidence="5">
    <location>
        <begin position="155"/>
        <end position="203"/>
    </location>
</feature>
<dbReference type="AlphaFoldDB" id="A0A4R5LNN6"/>
<evidence type="ECO:0000256" key="1">
    <source>
        <dbReference type="ARBA" id="ARBA00009477"/>
    </source>
</evidence>
<dbReference type="RefSeq" id="WP_133214554.1">
    <property type="nucleotide sequence ID" value="NZ_SMSE01000004.1"/>
</dbReference>
<sequence length="417" mass="45946">MSSNKIPLVMGVLIGAAGILGGLFLAGQSGTGTPTAQQEEKPLYWVAPMDSNYRRDGPGKSPMGMDLVPVYATQQQAGVVEIAPEVVNNLGVRTTLARRDSLKQVIRTVGYVKYNEDRLIHIHPRVEGWVEKLHVKASGDPVARGQAIYELYSPELVNAQEEFVLALRRNNERLLQAAEDRLRALQLDDEFISALKRDGNIQQTVTFRSPQQGVVDNLNIREGFFVGPNTTLMSIGALDDVWVEAEIFESQAGLVRVGQPVQMQLDYLPGRLWRGQVDYIYPSLEASTRTLRVRLRFDNAEGQLRPNMFARISIETGDDSPTIVIPRDALIRTGNQDRVVLALGSGRFKSIAVSAGRFAGDRVEILSGLQAGEEIVASAQFLLDSESSKSSDFKRMEPMAPETMEVHSGHGEGHAHD</sequence>
<feature type="domain" description="Heavy metal binding" evidence="4">
    <location>
        <begin position="44"/>
        <end position="70"/>
    </location>
</feature>
<keyword evidence="3" id="KW-0812">Transmembrane</keyword>
<accession>A0A4R5LNN6</accession>
<keyword evidence="10" id="KW-1185">Reference proteome</keyword>
<dbReference type="Gene3D" id="2.40.30.170">
    <property type="match status" value="1"/>
</dbReference>
<evidence type="ECO:0000259" key="6">
    <source>
        <dbReference type="Pfam" id="PF25919"/>
    </source>
</evidence>
<evidence type="ECO:0000313" key="10">
    <source>
        <dbReference type="Proteomes" id="UP000295554"/>
    </source>
</evidence>
<dbReference type="GO" id="GO:0022857">
    <property type="term" value="F:transmembrane transporter activity"/>
    <property type="evidence" value="ECO:0007669"/>
    <property type="project" value="InterPro"/>
</dbReference>
<name>A0A4R5LNN6_9GAMM</name>
<evidence type="ECO:0000259" key="7">
    <source>
        <dbReference type="Pfam" id="PF25954"/>
    </source>
</evidence>
<dbReference type="InterPro" id="IPR006143">
    <property type="entry name" value="RND_pump_MFP"/>
</dbReference>
<proteinExistence type="inferred from homology"/>
<dbReference type="Proteomes" id="UP000295554">
    <property type="component" value="Unassembled WGS sequence"/>
</dbReference>
<dbReference type="Gene3D" id="2.40.420.20">
    <property type="match status" value="1"/>
</dbReference>
<keyword evidence="3" id="KW-1133">Transmembrane helix</keyword>
<dbReference type="GO" id="GO:0046914">
    <property type="term" value="F:transition metal ion binding"/>
    <property type="evidence" value="ECO:0007669"/>
    <property type="project" value="TreeGrafter"/>
</dbReference>
<dbReference type="GO" id="GO:0016020">
    <property type="term" value="C:membrane"/>
    <property type="evidence" value="ECO:0007669"/>
    <property type="project" value="InterPro"/>
</dbReference>
<dbReference type="NCBIfam" id="TIGR01730">
    <property type="entry name" value="RND_mfp"/>
    <property type="match status" value="1"/>
</dbReference>
<keyword evidence="3" id="KW-0472">Membrane</keyword>
<organism evidence="9 10">
    <name type="scientific">Seongchinamella unica</name>
    <dbReference type="NCBI Taxonomy" id="2547392"/>
    <lineage>
        <taxon>Bacteria</taxon>
        <taxon>Pseudomonadati</taxon>
        <taxon>Pseudomonadota</taxon>
        <taxon>Gammaproteobacteria</taxon>
        <taxon>Cellvibrionales</taxon>
        <taxon>Halieaceae</taxon>
        <taxon>Seongchinamella</taxon>
    </lineage>
</organism>
<feature type="domain" description="CzcB-like C-terminal circularly permuted SH3-like" evidence="8">
    <location>
        <begin position="323"/>
        <end position="383"/>
    </location>
</feature>
<dbReference type="GO" id="GO:0060003">
    <property type="term" value="P:copper ion export"/>
    <property type="evidence" value="ECO:0007669"/>
    <property type="project" value="TreeGrafter"/>
</dbReference>
<dbReference type="GO" id="GO:0015679">
    <property type="term" value="P:plasma membrane copper ion transport"/>
    <property type="evidence" value="ECO:0007669"/>
    <property type="project" value="TreeGrafter"/>
</dbReference>
<dbReference type="FunFam" id="2.40.30.170:FF:000010">
    <property type="entry name" value="Efflux RND transporter periplasmic adaptor subunit"/>
    <property type="match status" value="1"/>
</dbReference>
<evidence type="ECO:0000256" key="2">
    <source>
        <dbReference type="ARBA" id="ARBA00022448"/>
    </source>
</evidence>
<dbReference type="Gene3D" id="2.40.50.100">
    <property type="match status" value="1"/>
</dbReference>
<feature type="domain" description="CusB-like barrel-sandwich hybrid" evidence="6">
    <location>
        <begin position="121"/>
        <end position="235"/>
    </location>
</feature>
<comment type="similarity">
    <text evidence="1">Belongs to the membrane fusion protein (MFP) (TC 8.A.1) family.</text>
</comment>
<dbReference type="Pfam" id="PF19335">
    <property type="entry name" value="HMBD"/>
    <property type="match status" value="1"/>
</dbReference>
<comment type="caution">
    <text evidence="9">The sequence shown here is derived from an EMBL/GenBank/DDBJ whole genome shotgun (WGS) entry which is preliminary data.</text>
</comment>
<feature type="domain" description="CusB-like beta-barrel" evidence="7">
    <location>
        <begin position="241"/>
        <end position="316"/>
    </location>
</feature>
<protein>
    <submittedName>
        <fullName evidence="9">Efflux RND transporter periplasmic adaptor subunit</fullName>
    </submittedName>
</protein>
<dbReference type="InterPro" id="IPR045800">
    <property type="entry name" value="HMBD"/>
</dbReference>
<dbReference type="Pfam" id="PF25919">
    <property type="entry name" value="BSH_CusB"/>
    <property type="match status" value="1"/>
</dbReference>
<dbReference type="Pfam" id="PF25954">
    <property type="entry name" value="Beta-barrel_RND_2"/>
    <property type="match status" value="1"/>
</dbReference>
<evidence type="ECO:0000259" key="4">
    <source>
        <dbReference type="Pfam" id="PF19335"/>
    </source>
</evidence>
<dbReference type="Pfam" id="PF25869">
    <property type="entry name" value="3HB_CusB"/>
    <property type="match status" value="1"/>
</dbReference>
<dbReference type="InterPro" id="IPR058790">
    <property type="entry name" value="BSH_CusB"/>
</dbReference>
<dbReference type="InterPro" id="IPR051909">
    <property type="entry name" value="MFP_Cation_Efflux"/>
</dbReference>
<reference evidence="9 10" key="1">
    <citation type="submission" date="2019-03" db="EMBL/GenBank/DDBJ databases">
        <title>Seongchinamella monodicae gen. nov., sp. nov., a novel member of the Gammaproteobacteria isolated from a tidal mudflat of beach.</title>
        <authorList>
            <person name="Yang H.G."/>
            <person name="Kang J.W."/>
            <person name="Lee S.D."/>
        </authorList>
    </citation>
    <scope>NUCLEOTIDE SEQUENCE [LARGE SCALE GENOMIC DNA]</scope>
    <source>
        <strain evidence="9 10">GH4-78</strain>
    </source>
</reference>
<evidence type="ECO:0000259" key="8">
    <source>
        <dbReference type="Pfam" id="PF25975"/>
    </source>
</evidence>
<dbReference type="InterPro" id="IPR058649">
    <property type="entry name" value="CzcB_C"/>
</dbReference>
<dbReference type="OrthoDB" id="9806939at2"/>
<evidence type="ECO:0000259" key="5">
    <source>
        <dbReference type="Pfam" id="PF25869"/>
    </source>
</evidence>
<feature type="transmembrane region" description="Helical" evidence="3">
    <location>
        <begin position="6"/>
        <end position="26"/>
    </location>
</feature>
<dbReference type="InterPro" id="IPR058791">
    <property type="entry name" value="3HB_CusB"/>
</dbReference>
<gene>
    <name evidence="9" type="ORF">E2F43_16065</name>
</gene>